<organism evidence="1 2">
    <name type="scientific">Rhodomicrobium vannielii (strain ATCC 17100 / DSM 162 / LMG 4299 / NCIMB 10020 / ATH 3.1.1)</name>
    <dbReference type="NCBI Taxonomy" id="648757"/>
    <lineage>
        <taxon>Bacteria</taxon>
        <taxon>Pseudomonadati</taxon>
        <taxon>Pseudomonadota</taxon>
        <taxon>Alphaproteobacteria</taxon>
        <taxon>Hyphomicrobiales</taxon>
        <taxon>Hyphomicrobiaceae</taxon>
        <taxon>Rhodomicrobium</taxon>
    </lineage>
</organism>
<gene>
    <name evidence="1" type="ordered locus">Rvan_1850</name>
</gene>
<protein>
    <submittedName>
        <fullName evidence="1">Uncharacterized protein</fullName>
    </submittedName>
</protein>
<dbReference type="Proteomes" id="UP000001399">
    <property type="component" value="Chromosome"/>
</dbReference>
<evidence type="ECO:0000313" key="1">
    <source>
        <dbReference type="EMBL" id="ADP71092.1"/>
    </source>
</evidence>
<dbReference type="STRING" id="648757.Rvan_1850"/>
<sequence length="85" mass="9514">MEIQQFFCPNCRASVGLLVPHSSDISFNDGWFLWIPRFENARLSLNPNFGAALLSIAGRNREACFRGQGVVEVPEIAPPLARKLR</sequence>
<dbReference type="HOGENOM" id="CLU_2510548_0_0_5"/>
<proteinExistence type="predicted"/>
<dbReference type="EMBL" id="CP002292">
    <property type="protein sequence ID" value="ADP71092.1"/>
    <property type="molecule type" value="Genomic_DNA"/>
</dbReference>
<reference evidence="2" key="1">
    <citation type="journal article" date="2011" name="J. Bacteriol.">
        <title>Genome sequences of eight morphologically diverse alphaproteobacteria.</title>
        <authorList>
            <consortium name="US DOE Joint Genome Institute"/>
            <person name="Brown P.J."/>
            <person name="Kysela D.T."/>
            <person name="Buechlein A."/>
            <person name="Hemmerich C."/>
            <person name="Brun Y.V."/>
        </authorList>
    </citation>
    <scope>NUCLEOTIDE SEQUENCE [LARGE SCALE GENOMIC DNA]</scope>
    <source>
        <strain evidence="2">ATCC 17100 / ATH 3.1.1 / DSM 162 / LMG 4299</strain>
    </source>
</reference>
<dbReference type="RefSeq" id="WP_013419482.1">
    <property type="nucleotide sequence ID" value="NC_014664.1"/>
</dbReference>
<keyword evidence="2" id="KW-1185">Reference proteome</keyword>
<name>E3I057_RHOVT</name>
<dbReference type="KEGG" id="rva:Rvan_1850"/>
<evidence type="ECO:0000313" key="2">
    <source>
        <dbReference type="Proteomes" id="UP000001399"/>
    </source>
</evidence>
<accession>E3I057</accession>
<dbReference type="AlphaFoldDB" id="E3I057"/>